<dbReference type="InterPro" id="IPR009061">
    <property type="entry name" value="DNA-bd_dom_put_sf"/>
</dbReference>
<proteinExistence type="predicted"/>
<gene>
    <name evidence="5" type="ORF">NYF23_04010</name>
</gene>
<dbReference type="PROSITE" id="PS00552">
    <property type="entry name" value="HTH_MERR_1"/>
    <property type="match status" value="1"/>
</dbReference>
<dbReference type="EMBL" id="CP103416">
    <property type="protein sequence ID" value="UVW35783.1"/>
    <property type="molecule type" value="Genomic_DNA"/>
</dbReference>
<dbReference type="CDD" id="cd04785">
    <property type="entry name" value="HTH_CadR-PbrR-like"/>
    <property type="match status" value="1"/>
</dbReference>
<dbReference type="PANTHER" id="PTHR30204">
    <property type="entry name" value="REDOX-CYCLING DRUG-SENSING TRANSCRIPTIONAL ACTIVATOR SOXR"/>
    <property type="match status" value="1"/>
</dbReference>
<name>A0ABY5TPL6_9GAMM</name>
<evidence type="ECO:0000259" key="4">
    <source>
        <dbReference type="PROSITE" id="PS50937"/>
    </source>
</evidence>
<dbReference type="Pfam" id="PF13411">
    <property type="entry name" value="MerR_1"/>
    <property type="match status" value="1"/>
</dbReference>
<accession>A0ABY5TPL6</accession>
<dbReference type="PANTHER" id="PTHR30204:SF94">
    <property type="entry name" value="HEAVY METAL-DEPENDENT TRANSCRIPTIONAL REGULATOR HI_0293-RELATED"/>
    <property type="match status" value="1"/>
</dbReference>
<feature type="domain" description="HTH merR-type" evidence="4">
    <location>
        <begin position="7"/>
        <end position="76"/>
    </location>
</feature>
<dbReference type="Proteomes" id="UP001059934">
    <property type="component" value="Chromosome"/>
</dbReference>
<dbReference type="InterPro" id="IPR047057">
    <property type="entry name" value="MerR_fam"/>
</dbReference>
<dbReference type="SUPFAM" id="SSF46955">
    <property type="entry name" value="Putative DNA-binding domain"/>
    <property type="match status" value="1"/>
</dbReference>
<protein>
    <submittedName>
        <fullName evidence="5">Helix-turn-helix domain-containing protein</fullName>
    </submittedName>
</protein>
<sequence length="135" mass="15150">MATKPKTFSRGQLAKHSGVKAETIRYYESCGLIKPPLRTSGGHRIYSADDANRVTFIRRCRELGFSLKEVNGLTELAYNDDISCTQVRELTSDHIVDVQGKIKDLKKMERVLKSMINQCDENTSPDCPIIEALSS</sequence>
<dbReference type="Gene3D" id="1.10.1660.10">
    <property type="match status" value="1"/>
</dbReference>
<dbReference type="PRINTS" id="PR00040">
    <property type="entry name" value="HTHMERR"/>
</dbReference>
<keyword evidence="2" id="KW-0238">DNA-binding</keyword>
<keyword evidence="3" id="KW-0804">Transcription</keyword>
<evidence type="ECO:0000313" key="5">
    <source>
        <dbReference type="EMBL" id="UVW35783.1"/>
    </source>
</evidence>
<evidence type="ECO:0000256" key="3">
    <source>
        <dbReference type="ARBA" id="ARBA00023163"/>
    </source>
</evidence>
<evidence type="ECO:0000256" key="1">
    <source>
        <dbReference type="ARBA" id="ARBA00023015"/>
    </source>
</evidence>
<dbReference type="SMART" id="SM00422">
    <property type="entry name" value="HTH_MERR"/>
    <property type="match status" value="1"/>
</dbReference>
<evidence type="ECO:0000313" key="6">
    <source>
        <dbReference type="Proteomes" id="UP001059934"/>
    </source>
</evidence>
<evidence type="ECO:0000256" key="2">
    <source>
        <dbReference type="ARBA" id="ARBA00023125"/>
    </source>
</evidence>
<dbReference type="PROSITE" id="PS50937">
    <property type="entry name" value="HTH_MERR_2"/>
    <property type="match status" value="1"/>
</dbReference>
<reference evidence="5" key="1">
    <citation type="submission" date="2022-08" db="EMBL/GenBank/DDBJ databases">
        <title>Catabolic pathway analysis in culturable SAR92 clade bacteria reveals their overlooked roles in DMSP degradation in coastal seas.</title>
        <authorList>
            <person name="He X."/>
            <person name="Zhang X."/>
            <person name="Zhang Y."/>
        </authorList>
    </citation>
    <scope>NUCLEOTIDE SEQUENCE</scope>
    <source>
        <strain evidence="5">H455</strain>
    </source>
</reference>
<dbReference type="InterPro" id="IPR000551">
    <property type="entry name" value="MerR-type_HTH_dom"/>
</dbReference>
<keyword evidence="1" id="KW-0805">Transcription regulation</keyword>
<organism evidence="5 6">
    <name type="scientific">SAR92 clade bacterium H455</name>
    <dbReference type="NCBI Taxonomy" id="2974818"/>
    <lineage>
        <taxon>Bacteria</taxon>
        <taxon>Pseudomonadati</taxon>
        <taxon>Pseudomonadota</taxon>
        <taxon>Gammaproteobacteria</taxon>
        <taxon>Cellvibrionales</taxon>
        <taxon>Porticoccaceae</taxon>
        <taxon>SAR92 clade</taxon>
    </lineage>
</organism>
<keyword evidence="6" id="KW-1185">Reference proteome</keyword>